<dbReference type="PANTHER" id="PTHR11695:SF294">
    <property type="entry name" value="RETICULON-4-INTERACTING PROTEIN 1, MITOCHONDRIAL"/>
    <property type="match status" value="1"/>
</dbReference>
<dbReference type="SUPFAM" id="SSF51735">
    <property type="entry name" value="NAD(P)-binding Rossmann-fold domains"/>
    <property type="match status" value="1"/>
</dbReference>
<dbReference type="Pfam" id="PF13602">
    <property type="entry name" value="ADH_zinc_N_2"/>
    <property type="match status" value="1"/>
</dbReference>
<sequence length="312" mass="32789">MHAIVRHDDGSLSQQQVDRPTPGPTEVLIKNAAAGINPVDWKIRANGDAFGTFDAARPMILGWDVAGEVVEVGAGVTRFEVGDRVFGMPRFPRPAEAYAEYVVAGSREVARTPAALSDIEAGALPLAVLTAWQAVVDTLHIGEGDRLLVHAASGGVGHLAAQIAKARGAEVWGTASAKNHDALRDLGVDHLIDYRTERFEEIAVDMDAVLDLVGGSEHAERSVKSLRRGGRLVVVPGGDAIPPASMLDDAGVSATWILVEPDYASLEAVAAMIEAGSLRVVVGDTRPLDRLAELHEIGETGGPMGKLVATIG</sequence>
<feature type="compositionally biased region" description="Basic and acidic residues" evidence="2">
    <location>
        <begin position="1"/>
        <end position="10"/>
    </location>
</feature>
<dbReference type="EMBL" id="AP012057">
    <property type="protein sequence ID" value="BAN00896.1"/>
    <property type="molecule type" value="Genomic_DNA"/>
</dbReference>
<dbReference type="InterPro" id="IPR036291">
    <property type="entry name" value="NAD(P)-bd_dom_sf"/>
</dbReference>
<evidence type="ECO:0000256" key="1">
    <source>
        <dbReference type="ARBA" id="ARBA00023002"/>
    </source>
</evidence>
<accession>A0A6C7EA32</accession>
<dbReference type="SUPFAM" id="SSF50129">
    <property type="entry name" value="GroES-like"/>
    <property type="match status" value="1"/>
</dbReference>
<organism evidence="4 5">
    <name type="scientific">Ilumatobacter coccineus (strain NBRC 103263 / KCTC 29153 / YM16-304)</name>
    <dbReference type="NCBI Taxonomy" id="1313172"/>
    <lineage>
        <taxon>Bacteria</taxon>
        <taxon>Bacillati</taxon>
        <taxon>Actinomycetota</taxon>
        <taxon>Acidimicrobiia</taxon>
        <taxon>Acidimicrobiales</taxon>
        <taxon>Ilumatobacteraceae</taxon>
        <taxon>Ilumatobacter</taxon>
    </lineage>
</organism>
<dbReference type="Gene3D" id="3.90.180.10">
    <property type="entry name" value="Medium-chain alcohol dehydrogenases, catalytic domain"/>
    <property type="match status" value="1"/>
</dbReference>
<feature type="region of interest" description="Disordered" evidence="2">
    <location>
        <begin position="1"/>
        <end position="23"/>
    </location>
</feature>
<keyword evidence="5" id="KW-1185">Reference proteome</keyword>
<gene>
    <name evidence="4" type="ORF">YM304_05820</name>
</gene>
<dbReference type="InterPro" id="IPR011032">
    <property type="entry name" value="GroES-like_sf"/>
</dbReference>
<dbReference type="SMART" id="SM00829">
    <property type="entry name" value="PKS_ER"/>
    <property type="match status" value="1"/>
</dbReference>
<dbReference type="AlphaFoldDB" id="A0A6C7EA32"/>
<dbReference type="GO" id="GO:0016491">
    <property type="term" value="F:oxidoreductase activity"/>
    <property type="evidence" value="ECO:0007669"/>
    <property type="project" value="UniProtKB-KW"/>
</dbReference>
<dbReference type="PANTHER" id="PTHR11695">
    <property type="entry name" value="ALCOHOL DEHYDROGENASE RELATED"/>
    <property type="match status" value="1"/>
</dbReference>
<dbReference type="PROSITE" id="PS01162">
    <property type="entry name" value="QOR_ZETA_CRYSTAL"/>
    <property type="match status" value="1"/>
</dbReference>
<evidence type="ECO:0000256" key="2">
    <source>
        <dbReference type="SAM" id="MobiDB-lite"/>
    </source>
</evidence>
<proteinExistence type="predicted"/>
<evidence type="ECO:0000259" key="3">
    <source>
        <dbReference type="SMART" id="SM00829"/>
    </source>
</evidence>
<name>A0A6C7EA32_ILUCY</name>
<feature type="domain" description="Enoyl reductase (ER)" evidence="3">
    <location>
        <begin position="10"/>
        <end position="309"/>
    </location>
</feature>
<reference evidence="4 5" key="1">
    <citation type="journal article" date="2013" name="Int. J. Syst. Evol. Microbiol.">
        <title>Ilumatobacter nonamiense sp. nov. and Ilumatobacter coccineum sp. nov., isolated from seashore sand.</title>
        <authorList>
            <person name="Matsumoto A."/>
            <person name="Kasai H."/>
            <person name="Matsuo Y."/>
            <person name="Shizuri Y."/>
            <person name="Ichikawa N."/>
            <person name="Fujita N."/>
            <person name="Omura S."/>
            <person name="Takahashi Y."/>
        </authorList>
    </citation>
    <scope>NUCLEOTIDE SEQUENCE [LARGE SCALE GENOMIC DNA]</scope>
    <source>
        <strain evidence="5">NBRC 103263 / KCTC 29153 / YM16-304</strain>
    </source>
</reference>
<protein>
    <submittedName>
        <fullName evidence="4">Putative oxidoreductase</fullName>
    </submittedName>
</protein>
<dbReference type="KEGG" id="aym:YM304_05820"/>
<dbReference type="Pfam" id="PF08240">
    <property type="entry name" value="ADH_N"/>
    <property type="match status" value="1"/>
</dbReference>
<dbReference type="InterPro" id="IPR013154">
    <property type="entry name" value="ADH-like_N"/>
</dbReference>
<evidence type="ECO:0000313" key="4">
    <source>
        <dbReference type="EMBL" id="BAN00896.1"/>
    </source>
</evidence>
<keyword evidence="1" id="KW-0560">Oxidoreductase</keyword>
<evidence type="ECO:0000313" key="5">
    <source>
        <dbReference type="Proteomes" id="UP000011863"/>
    </source>
</evidence>
<dbReference type="GO" id="GO:0008270">
    <property type="term" value="F:zinc ion binding"/>
    <property type="evidence" value="ECO:0007669"/>
    <property type="project" value="InterPro"/>
</dbReference>
<dbReference type="Proteomes" id="UP000011863">
    <property type="component" value="Chromosome"/>
</dbReference>
<dbReference type="InterPro" id="IPR020843">
    <property type="entry name" value="ER"/>
</dbReference>
<dbReference type="InterPro" id="IPR050700">
    <property type="entry name" value="YIM1/Zinc_Alcohol_DH_Fams"/>
</dbReference>
<dbReference type="CDD" id="cd05289">
    <property type="entry name" value="MDR_like_2"/>
    <property type="match status" value="1"/>
</dbReference>
<dbReference type="InterPro" id="IPR002364">
    <property type="entry name" value="Quin_OxRdtase/zeta-crystal_CS"/>
</dbReference>
<dbReference type="Gene3D" id="3.40.50.720">
    <property type="entry name" value="NAD(P)-binding Rossmann-like Domain"/>
    <property type="match status" value="1"/>
</dbReference>